<sequence>MLNGVSIFFEVCSQPESKWKQRIIMFVTNIHWELINSLEPCSCQLASKFIVTKKKVSNTLTFSSRKPCSYKCINFG</sequence>
<reference evidence="1" key="1">
    <citation type="submission" date="2012-05" db="EMBL/GenBank/DDBJ databases">
        <authorList>
            <person name="Krishnakumar V."/>
            <person name="Cheung F."/>
            <person name="Xiao Y."/>
            <person name="Chan A."/>
            <person name="Moskal W.A."/>
            <person name="Town C.D."/>
        </authorList>
    </citation>
    <scope>NUCLEOTIDE SEQUENCE</scope>
</reference>
<protein>
    <submittedName>
        <fullName evidence="1">Uncharacterized protein</fullName>
    </submittedName>
</protein>
<evidence type="ECO:0000313" key="1">
    <source>
        <dbReference type="EMBL" id="AFK39201.1"/>
    </source>
</evidence>
<accession>I3SG09</accession>
<dbReference type="AlphaFoldDB" id="I3SG09"/>
<organism evidence="1">
    <name type="scientific">Lotus japonicus</name>
    <name type="common">Lotus corniculatus var. japonicus</name>
    <dbReference type="NCBI Taxonomy" id="34305"/>
    <lineage>
        <taxon>Eukaryota</taxon>
        <taxon>Viridiplantae</taxon>
        <taxon>Streptophyta</taxon>
        <taxon>Embryophyta</taxon>
        <taxon>Tracheophyta</taxon>
        <taxon>Spermatophyta</taxon>
        <taxon>Magnoliopsida</taxon>
        <taxon>eudicotyledons</taxon>
        <taxon>Gunneridae</taxon>
        <taxon>Pentapetalae</taxon>
        <taxon>rosids</taxon>
        <taxon>fabids</taxon>
        <taxon>Fabales</taxon>
        <taxon>Fabaceae</taxon>
        <taxon>Papilionoideae</taxon>
        <taxon>50 kb inversion clade</taxon>
        <taxon>NPAAA clade</taxon>
        <taxon>Hologalegina</taxon>
        <taxon>robinioid clade</taxon>
        <taxon>Loteae</taxon>
        <taxon>Lotus</taxon>
    </lineage>
</organism>
<dbReference type="EMBL" id="BT139406">
    <property type="protein sequence ID" value="AFK39201.1"/>
    <property type="molecule type" value="mRNA"/>
</dbReference>
<name>I3SG09_LOTJA</name>
<proteinExistence type="evidence at transcript level"/>